<dbReference type="SUPFAM" id="SSF52540">
    <property type="entry name" value="P-loop containing nucleoside triphosphate hydrolases"/>
    <property type="match status" value="1"/>
</dbReference>
<organism evidence="3 4">
    <name type="scientific">Candidatus Anoxymicrobium japonicum</name>
    <dbReference type="NCBI Taxonomy" id="2013648"/>
    <lineage>
        <taxon>Bacteria</taxon>
        <taxon>Bacillati</taxon>
        <taxon>Actinomycetota</taxon>
        <taxon>Candidatus Geothermincolia</taxon>
        <taxon>Candidatus Geothermincolales</taxon>
        <taxon>Candidatus Anoxymicrobiaceae</taxon>
        <taxon>Candidatus Anoxymicrobium</taxon>
    </lineage>
</organism>
<dbReference type="InterPro" id="IPR016195">
    <property type="entry name" value="Pol/histidinol_Pase-like"/>
</dbReference>
<dbReference type="SUPFAM" id="SSF89550">
    <property type="entry name" value="PHP domain-like"/>
    <property type="match status" value="1"/>
</dbReference>
<dbReference type="InterPro" id="IPR038729">
    <property type="entry name" value="Rad50/SbcC_AAA"/>
</dbReference>
<dbReference type="Proteomes" id="UP000233654">
    <property type="component" value="Unassembled WGS sequence"/>
</dbReference>
<evidence type="ECO:0000259" key="2">
    <source>
        <dbReference type="Pfam" id="PF13476"/>
    </source>
</evidence>
<dbReference type="PANTHER" id="PTHR32182:SF22">
    <property type="entry name" value="ATP-DEPENDENT ENDONUCLEASE, OLD FAMILY-RELATED"/>
    <property type="match status" value="1"/>
</dbReference>
<dbReference type="GO" id="GO:0005524">
    <property type="term" value="F:ATP binding"/>
    <property type="evidence" value="ECO:0007669"/>
    <property type="project" value="InterPro"/>
</dbReference>
<feature type="domain" description="Rad50/SbcC-type AAA" evidence="2">
    <location>
        <begin position="284"/>
        <end position="454"/>
    </location>
</feature>
<dbReference type="InterPro" id="IPR027417">
    <property type="entry name" value="P-loop_NTPase"/>
</dbReference>
<dbReference type="InterPro" id="IPR054787">
    <property type="entry name" value="TrlF_ATPase"/>
</dbReference>
<dbReference type="AlphaFoldDB" id="A0A2N3G4I2"/>
<accession>A0A2N3G4I2</accession>
<dbReference type="GO" id="GO:0000731">
    <property type="term" value="P:DNA synthesis involved in DNA repair"/>
    <property type="evidence" value="ECO:0007669"/>
    <property type="project" value="TreeGrafter"/>
</dbReference>
<gene>
    <name evidence="3" type="ORF">CVT63_07685</name>
</gene>
<feature type="coiled-coil region" evidence="1">
    <location>
        <begin position="424"/>
        <end position="451"/>
    </location>
</feature>
<keyword evidence="1" id="KW-0175">Coiled coil</keyword>
<dbReference type="GO" id="GO:0006302">
    <property type="term" value="P:double-strand break repair"/>
    <property type="evidence" value="ECO:0007669"/>
    <property type="project" value="InterPro"/>
</dbReference>
<comment type="caution">
    <text evidence="3">The sequence shown here is derived from an EMBL/GenBank/DDBJ whole genome shotgun (WGS) entry which is preliminary data.</text>
</comment>
<dbReference type="Pfam" id="PF13476">
    <property type="entry name" value="AAA_23"/>
    <property type="match status" value="1"/>
</dbReference>
<feature type="coiled-coil region" evidence="1">
    <location>
        <begin position="536"/>
        <end position="589"/>
    </location>
</feature>
<dbReference type="GO" id="GO:0016887">
    <property type="term" value="F:ATP hydrolysis activity"/>
    <property type="evidence" value="ECO:0007669"/>
    <property type="project" value="InterPro"/>
</dbReference>
<reference evidence="3 4" key="1">
    <citation type="journal article" date="2017" name="ISME J.">
        <title>Potential for microbial H2 and metal transformations associated with novel bacteria and archaea in deep terrestrial subsurface sediments.</title>
        <authorList>
            <person name="Hernsdorf A.W."/>
            <person name="Amano Y."/>
            <person name="Miyakawa K."/>
            <person name="Ise K."/>
            <person name="Suzuki Y."/>
            <person name="Anantharaman K."/>
            <person name="Probst A."/>
            <person name="Burstein D."/>
            <person name="Thomas B.C."/>
            <person name="Banfield J.F."/>
        </authorList>
    </citation>
    <scope>NUCLEOTIDE SEQUENCE [LARGE SCALE GENOMIC DNA]</scope>
    <source>
        <strain evidence="3">HGW-Actinobacteria-3</strain>
    </source>
</reference>
<evidence type="ECO:0000313" key="4">
    <source>
        <dbReference type="Proteomes" id="UP000233654"/>
    </source>
</evidence>
<evidence type="ECO:0000313" key="3">
    <source>
        <dbReference type="EMBL" id="PKQ27498.1"/>
    </source>
</evidence>
<dbReference type="EMBL" id="PHEX01000088">
    <property type="protein sequence ID" value="PKQ27498.1"/>
    <property type="molecule type" value="Genomic_DNA"/>
</dbReference>
<proteinExistence type="predicted"/>
<evidence type="ECO:0000256" key="1">
    <source>
        <dbReference type="SAM" id="Coils"/>
    </source>
</evidence>
<dbReference type="PANTHER" id="PTHR32182">
    <property type="entry name" value="DNA REPLICATION AND REPAIR PROTEIN RECF"/>
    <property type="match status" value="1"/>
</dbReference>
<dbReference type="Gene3D" id="3.40.50.300">
    <property type="entry name" value="P-loop containing nucleotide triphosphate hydrolases"/>
    <property type="match status" value="2"/>
</dbReference>
<dbReference type="NCBIfam" id="NF045780">
    <property type="entry name" value="TrlF_fam_ATP"/>
    <property type="match status" value="1"/>
</dbReference>
<sequence length="892" mass="100095">MAELDPLERARMLPSGARFYRCALQVNPFEYLKRHNKTGTFTDEATYNQAIIAACREHDIEVIAVTDHYRVRTSEGLRLAAQQAGLAVFPGFEAVTKDGVHLLCLFNPDRSAEQLERLLGDCGVHDDDQESPIGDFDALELLERAHSKWQGICVAAHVASEGGLLRTLKGQARIQAWKSSDLQACSLPGPVDDAPAELRPILQNKDRQHRRSHPITVINAQDANSPDDLAQPSSSCWIKMSQVSVEGLRQAFLDPESRIRLATDPIPEGHIELAAIAWEGGFLDGQGIHFNENLNVLIGGRGTGKSTILESIRYVLGLTPLGDEARRAHEGIVRGVLRSGTKISLLVCTHSPARCEYRIERTVPNPALVRNEAGDLLDVAPAEIVPRVEVYGQHEIAELTKSPEKLTRLLDRFAQRDPDLPPRKAELARKLEGSRTKINDLRKDIQAVDDRLARLPGLEETLRRFQQAGLEERLQERSTLVREERVVTGADERLSPFREPLDLLRRELPIDLTFLSPRALDDLPGQTILADLRPVFEQLNAEMQAAATKIEEALNTATDGISRTRSRWEERQQAVLAAYEKILRELQKAHVDGEEFIRLRRQIEDLRPLAERRKSLVRDLDELEHHRRGLLAEWEDLLATQFRELERAAKRVSRKLTRHVRVQVAFAGNREPLYVLLREEVGGRLAEAIETLHKPDVLSLKALAEAWREGAGALIERYAIPRSAAERLVAAPVETVMHVEELELRTTTRIELNVAAEGQEPVWRVLDDLSTGQKATAVLLLLLLESDAPLLIDQPEDDLDNRFVTEGVVPKMKEEKRRRQFIFSTHNANIPVLGDAELILGLRATGEAGQGYAEIPTEYMGSIDGKPVRDLVEELLEGGEAAFQMRRMKYGF</sequence>
<protein>
    <submittedName>
        <fullName evidence="3">Phosphoesterase</fullName>
    </submittedName>
</protein>
<dbReference type="Gene3D" id="3.20.20.140">
    <property type="entry name" value="Metal-dependent hydrolases"/>
    <property type="match status" value="1"/>
</dbReference>
<feature type="coiled-coil region" evidence="1">
    <location>
        <begin position="613"/>
        <end position="651"/>
    </location>
</feature>
<name>A0A2N3G4I2_9ACTN</name>